<evidence type="ECO:0000256" key="10">
    <source>
        <dbReference type="RuleBase" id="RU363038"/>
    </source>
</evidence>
<dbReference type="AlphaFoldDB" id="A0A858PYD0"/>
<evidence type="ECO:0000313" key="15">
    <source>
        <dbReference type="Proteomes" id="UP000500930"/>
    </source>
</evidence>
<keyword evidence="11" id="KW-1133">Transmembrane helix</keyword>
<evidence type="ECO:0000256" key="5">
    <source>
        <dbReference type="ARBA" id="ARBA00022840"/>
    </source>
</evidence>
<evidence type="ECO:0000259" key="12">
    <source>
        <dbReference type="SMART" id="SM00836"/>
    </source>
</evidence>
<dbReference type="SMART" id="SM01016">
    <property type="entry name" value="Arg_tRNA_synt_N"/>
    <property type="match status" value="1"/>
</dbReference>
<accession>A0A858PYD0</accession>
<comment type="catalytic activity">
    <reaction evidence="8 9">
        <text>tRNA(Arg) + L-arginine + ATP = L-arginyl-tRNA(Arg) + AMP + diphosphate</text>
        <dbReference type="Rhea" id="RHEA:20301"/>
        <dbReference type="Rhea" id="RHEA-COMP:9658"/>
        <dbReference type="Rhea" id="RHEA-COMP:9673"/>
        <dbReference type="ChEBI" id="CHEBI:30616"/>
        <dbReference type="ChEBI" id="CHEBI:32682"/>
        <dbReference type="ChEBI" id="CHEBI:33019"/>
        <dbReference type="ChEBI" id="CHEBI:78442"/>
        <dbReference type="ChEBI" id="CHEBI:78513"/>
        <dbReference type="ChEBI" id="CHEBI:456215"/>
        <dbReference type="EC" id="6.1.1.19"/>
    </reaction>
</comment>
<dbReference type="InterPro" id="IPR035684">
    <property type="entry name" value="ArgRS_core"/>
</dbReference>
<dbReference type="PANTHER" id="PTHR11956">
    <property type="entry name" value="ARGINYL-TRNA SYNTHETASE"/>
    <property type="match status" value="1"/>
</dbReference>
<evidence type="ECO:0000256" key="6">
    <source>
        <dbReference type="ARBA" id="ARBA00022917"/>
    </source>
</evidence>
<dbReference type="Gene3D" id="3.40.50.620">
    <property type="entry name" value="HUPs"/>
    <property type="match status" value="1"/>
</dbReference>
<keyword evidence="7 9" id="KW-0030">Aminoacyl-tRNA synthetase</keyword>
<evidence type="ECO:0000256" key="1">
    <source>
        <dbReference type="ARBA" id="ARBA00005594"/>
    </source>
</evidence>
<dbReference type="SMART" id="SM00836">
    <property type="entry name" value="DALR_1"/>
    <property type="match status" value="1"/>
</dbReference>
<dbReference type="Pfam" id="PF00750">
    <property type="entry name" value="tRNA-synt_1d"/>
    <property type="match status" value="1"/>
</dbReference>
<evidence type="ECO:0000313" key="14">
    <source>
        <dbReference type="EMBL" id="QJC27616.1"/>
    </source>
</evidence>
<evidence type="ECO:0000256" key="3">
    <source>
        <dbReference type="ARBA" id="ARBA00022598"/>
    </source>
</evidence>
<keyword evidence="4 9" id="KW-0547">Nucleotide-binding</keyword>
<dbReference type="GO" id="GO:0005524">
    <property type="term" value="F:ATP binding"/>
    <property type="evidence" value="ECO:0007669"/>
    <property type="project" value="UniProtKB-UniRule"/>
</dbReference>
<protein>
    <recommendedName>
        <fullName evidence="9">Arginine--tRNA ligase</fullName>
        <ecNumber evidence="9">6.1.1.19</ecNumber>
    </recommendedName>
    <alternativeName>
        <fullName evidence="9">Arginyl-tRNA synthetase</fullName>
        <shortName evidence="9">ArgRS</shortName>
    </alternativeName>
</protein>
<gene>
    <name evidence="9 14" type="primary">argS</name>
    <name evidence="14" type="ORF">ANPL_02770</name>
</gene>
<evidence type="ECO:0000256" key="11">
    <source>
        <dbReference type="SAM" id="Phobius"/>
    </source>
</evidence>
<dbReference type="HAMAP" id="MF_00123">
    <property type="entry name" value="Arg_tRNA_synth"/>
    <property type="match status" value="1"/>
</dbReference>
<dbReference type="EMBL" id="CP046391">
    <property type="protein sequence ID" value="QJC27616.1"/>
    <property type="molecule type" value="Genomic_DNA"/>
</dbReference>
<dbReference type="PROSITE" id="PS00178">
    <property type="entry name" value="AA_TRNA_LIGASE_I"/>
    <property type="match status" value="1"/>
</dbReference>
<organism evidence="14 15">
    <name type="scientific">Anaplasma platys</name>
    <dbReference type="NCBI Taxonomy" id="949"/>
    <lineage>
        <taxon>Bacteria</taxon>
        <taxon>Pseudomonadati</taxon>
        <taxon>Pseudomonadota</taxon>
        <taxon>Alphaproteobacteria</taxon>
        <taxon>Rickettsiales</taxon>
        <taxon>Anaplasmataceae</taxon>
        <taxon>Anaplasma</taxon>
    </lineage>
</organism>
<dbReference type="InterPro" id="IPR001278">
    <property type="entry name" value="Arg-tRNA-ligase"/>
</dbReference>
<keyword evidence="11" id="KW-0812">Transmembrane</keyword>
<dbReference type="SUPFAM" id="SSF55190">
    <property type="entry name" value="Arginyl-tRNA synthetase (ArgRS), N-terminal 'additional' domain"/>
    <property type="match status" value="1"/>
</dbReference>
<comment type="subcellular location">
    <subcellularLocation>
        <location evidence="9">Cytoplasm</location>
    </subcellularLocation>
</comment>
<dbReference type="Gene3D" id="3.30.1360.70">
    <property type="entry name" value="Arginyl tRNA synthetase N-terminal domain"/>
    <property type="match status" value="1"/>
</dbReference>
<sequence length="593" mass="66920">MHIYWNCRELGTLSMFLGEEADVFGYFRGVIIDSIAKSLGVEHGKEELLTGVVVGPPTQAKHGDMYTNAAMILGKKERKNPMDVAKTLCDIFGDIPGIESVNVVPPGFINFICTKTVWHSVIKKINQFKEDFGRVDIGGGEKVNVEFVSANPTGPLHVGHARGAVLGDVLSNLLEWVGYKVTREYYVNDAGSQIKTLVSSVYLRYLEVLGDDIVMEEGLYPGEYLKDVARSLVDKYGDTLRFMDNRDDVIRELTLNSMLESIREDLALMGVSHDVYVSERKLQDDNVVEECVEYLKERGVVCRGMLERPKWLEDDVEWEQREQLIFRSKDFGDDCNRALQKEDGSWTYFAGDIAYHFNKISRGFNRMVLVLGYDHKGYVARIKAIVKALSGGKAQIDVKLCNLVNFLENGAQVKMSKRKGDFLAVRDVVEEVGSDVTRFMLLTRKNDAVMNFDFAKACEESKDNQIFYIQYAHARVRSVVRSHTKLLPIEEVDFSFLSSDQEMSLAKLLAKWPSVVKYSAETHEPHGIAFYLIEVAEAFHMLWGCGVKNSDMRFIVEGDEQTTSARLYLAIATSLVISAGLAIFSIVPMEEMR</sequence>
<dbReference type="InterPro" id="IPR001412">
    <property type="entry name" value="aa-tRNA-synth_I_CS"/>
</dbReference>
<keyword evidence="15" id="KW-1185">Reference proteome</keyword>
<feature type="domain" description="DALR anticodon binding" evidence="12">
    <location>
        <begin position="469"/>
        <end position="592"/>
    </location>
</feature>
<dbReference type="NCBIfam" id="TIGR00456">
    <property type="entry name" value="argS"/>
    <property type="match status" value="1"/>
</dbReference>
<evidence type="ECO:0000256" key="4">
    <source>
        <dbReference type="ARBA" id="ARBA00022741"/>
    </source>
</evidence>
<evidence type="ECO:0000256" key="8">
    <source>
        <dbReference type="ARBA" id="ARBA00049339"/>
    </source>
</evidence>
<dbReference type="SUPFAM" id="SSF47323">
    <property type="entry name" value="Anticodon-binding domain of a subclass of class I aminoacyl-tRNA synthetases"/>
    <property type="match status" value="1"/>
</dbReference>
<evidence type="ECO:0000256" key="2">
    <source>
        <dbReference type="ARBA" id="ARBA00022490"/>
    </source>
</evidence>
<evidence type="ECO:0000259" key="13">
    <source>
        <dbReference type="SMART" id="SM01016"/>
    </source>
</evidence>
<dbReference type="SUPFAM" id="SSF52374">
    <property type="entry name" value="Nucleotidylyl transferase"/>
    <property type="match status" value="1"/>
</dbReference>
<dbReference type="Gene3D" id="1.10.730.10">
    <property type="entry name" value="Isoleucyl-tRNA Synthetase, Domain 1"/>
    <property type="match status" value="1"/>
</dbReference>
<name>A0A858PYD0_9RICK</name>
<dbReference type="InterPro" id="IPR009080">
    <property type="entry name" value="tRNAsynth_Ia_anticodon-bd"/>
</dbReference>
<comment type="subunit">
    <text evidence="9">Monomer.</text>
</comment>
<dbReference type="Proteomes" id="UP000500930">
    <property type="component" value="Chromosome"/>
</dbReference>
<evidence type="ECO:0000256" key="7">
    <source>
        <dbReference type="ARBA" id="ARBA00023146"/>
    </source>
</evidence>
<dbReference type="EC" id="6.1.1.19" evidence="9"/>
<keyword evidence="11" id="KW-0472">Membrane</keyword>
<dbReference type="Pfam" id="PF03485">
    <property type="entry name" value="Arg_tRNA_synt_N"/>
    <property type="match status" value="1"/>
</dbReference>
<reference evidence="14 15" key="1">
    <citation type="journal article" date="2020" name="Pathogens">
        <title>First Whole Genome Sequence of Anaplasma platys, an Obligate Intracellular Rickettsial Pathogen of Dogs.</title>
        <authorList>
            <person name="Llanes A."/>
            <person name="Rajeev S."/>
        </authorList>
    </citation>
    <scope>NUCLEOTIDE SEQUENCE [LARGE SCALE GENOMIC DNA]</scope>
    <source>
        <strain evidence="14 15">S3</strain>
    </source>
</reference>
<dbReference type="GO" id="GO:0005737">
    <property type="term" value="C:cytoplasm"/>
    <property type="evidence" value="ECO:0007669"/>
    <property type="project" value="UniProtKB-SubCell"/>
</dbReference>
<keyword evidence="3 9" id="KW-0436">Ligase</keyword>
<feature type="domain" description="Arginyl tRNA synthetase N-terminal" evidence="13">
    <location>
        <begin position="25"/>
        <end position="113"/>
    </location>
</feature>
<dbReference type="InterPro" id="IPR005148">
    <property type="entry name" value="Arg-tRNA-synth_N"/>
</dbReference>
<keyword evidence="2 9" id="KW-0963">Cytoplasm</keyword>
<feature type="short sequence motif" description="'HIGH' region" evidence="9">
    <location>
        <begin position="150"/>
        <end position="160"/>
    </location>
</feature>
<dbReference type="GO" id="GO:0004814">
    <property type="term" value="F:arginine-tRNA ligase activity"/>
    <property type="evidence" value="ECO:0007669"/>
    <property type="project" value="UniProtKB-UniRule"/>
</dbReference>
<dbReference type="PANTHER" id="PTHR11956:SF5">
    <property type="entry name" value="ARGININE--TRNA LIGASE, CYTOPLASMIC"/>
    <property type="match status" value="1"/>
</dbReference>
<dbReference type="CDD" id="cd00671">
    <property type="entry name" value="ArgRS_core"/>
    <property type="match status" value="1"/>
</dbReference>
<evidence type="ECO:0000256" key="9">
    <source>
        <dbReference type="HAMAP-Rule" id="MF_00123"/>
    </source>
</evidence>
<feature type="transmembrane region" description="Helical" evidence="11">
    <location>
        <begin position="567"/>
        <end position="587"/>
    </location>
</feature>
<keyword evidence="5 9" id="KW-0067">ATP-binding</keyword>
<proteinExistence type="inferred from homology"/>
<dbReference type="GO" id="GO:0006420">
    <property type="term" value="P:arginyl-tRNA aminoacylation"/>
    <property type="evidence" value="ECO:0007669"/>
    <property type="project" value="UniProtKB-UniRule"/>
</dbReference>
<dbReference type="InterPro" id="IPR036695">
    <property type="entry name" value="Arg-tRNA-synth_N_sf"/>
</dbReference>
<dbReference type="KEGG" id="aplt:ANPL_02770"/>
<dbReference type="InterPro" id="IPR008909">
    <property type="entry name" value="DALR_anticod-bd"/>
</dbReference>
<keyword evidence="6 9" id="KW-0648">Protein biosynthesis</keyword>
<dbReference type="PRINTS" id="PR01038">
    <property type="entry name" value="TRNASYNTHARG"/>
</dbReference>
<dbReference type="InterPro" id="IPR014729">
    <property type="entry name" value="Rossmann-like_a/b/a_fold"/>
</dbReference>
<dbReference type="Pfam" id="PF05746">
    <property type="entry name" value="DALR_1"/>
    <property type="match status" value="1"/>
</dbReference>
<comment type="similarity">
    <text evidence="1 9 10">Belongs to the class-I aminoacyl-tRNA synthetase family.</text>
</comment>